<evidence type="ECO:0000313" key="7">
    <source>
        <dbReference type="EMBL" id="KAG2529283.1"/>
    </source>
</evidence>
<evidence type="ECO:0000256" key="4">
    <source>
        <dbReference type="ARBA" id="ARBA00023187"/>
    </source>
</evidence>
<dbReference type="PANTHER" id="PTHR39267">
    <property type="entry name" value="SURVIVAL MOTOR NEURON-LIKE PROTEIN 1"/>
    <property type="match status" value="1"/>
</dbReference>
<dbReference type="EMBL" id="JPWU03000031">
    <property type="protein sequence ID" value="KAG2530400.1"/>
    <property type="molecule type" value="Genomic_DNA"/>
</dbReference>
<evidence type="ECO:0000313" key="11">
    <source>
        <dbReference type="Proteomes" id="UP000285624"/>
    </source>
</evidence>
<dbReference type="AlphaFoldDB" id="A0A3R7GWC0"/>
<keyword evidence="4" id="KW-0508">mRNA splicing</keyword>
<evidence type="ECO:0000256" key="2">
    <source>
        <dbReference type="ARBA" id="ARBA00005371"/>
    </source>
</evidence>
<dbReference type="Proteomes" id="UP000792063">
    <property type="component" value="Unassembled WGS sequence"/>
</dbReference>
<dbReference type="GO" id="GO:0006397">
    <property type="term" value="P:mRNA processing"/>
    <property type="evidence" value="ECO:0007669"/>
    <property type="project" value="UniProtKB-KW"/>
</dbReference>
<dbReference type="Proteomes" id="UP000785171">
    <property type="component" value="Unassembled WGS sequence"/>
</dbReference>
<keyword evidence="5" id="KW-0539">Nucleus</keyword>
<evidence type="ECO:0000256" key="1">
    <source>
        <dbReference type="ARBA" id="ARBA00004123"/>
    </source>
</evidence>
<accession>A0A3R7GWC0</accession>
<organism evidence="10 11">
    <name type="scientific">Phytophthora kernoviae</name>
    <dbReference type="NCBI Taxonomy" id="325452"/>
    <lineage>
        <taxon>Eukaryota</taxon>
        <taxon>Sar</taxon>
        <taxon>Stramenopiles</taxon>
        <taxon>Oomycota</taxon>
        <taxon>Peronosporomycetes</taxon>
        <taxon>Peronosporales</taxon>
        <taxon>Peronosporaceae</taxon>
        <taxon>Phytophthora</taxon>
    </lineage>
</organism>
<dbReference type="InterPro" id="IPR040424">
    <property type="entry name" value="Smn1"/>
</dbReference>
<evidence type="ECO:0000256" key="5">
    <source>
        <dbReference type="ARBA" id="ARBA00023242"/>
    </source>
</evidence>
<dbReference type="Proteomes" id="UP000285883">
    <property type="component" value="Unassembled WGS sequence"/>
</dbReference>
<feature type="compositionally biased region" description="Acidic residues" evidence="6">
    <location>
        <begin position="59"/>
        <end position="68"/>
    </location>
</feature>
<evidence type="ECO:0008006" key="13">
    <source>
        <dbReference type="Google" id="ProtNLM"/>
    </source>
</evidence>
<evidence type="ECO:0000256" key="6">
    <source>
        <dbReference type="SAM" id="MobiDB-lite"/>
    </source>
</evidence>
<gene>
    <name evidence="9" type="ORF">BBI17_006817</name>
    <name evidence="10" type="ORF">BBO99_00006847</name>
    <name evidence="7" type="ORF">JM16_001853</name>
    <name evidence="8" type="ORF">JM18_002278</name>
</gene>
<evidence type="ECO:0000313" key="8">
    <source>
        <dbReference type="EMBL" id="KAG2530400.1"/>
    </source>
</evidence>
<protein>
    <recommendedName>
        <fullName evidence="13">Survival motor neuron Tudor domain-containing protein</fullName>
    </recommendedName>
</protein>
<feature type="compositionally biased region" description="Basic residues" evidence="6">
    <location>
        <begin position="40"/>
        <end position="54"/>
    </location>
</feature>
<evidence type="ECO:0000313" key="12">
    <source>
        <dbReference type="Proteomes" id="UP000285883"/>
    </source>
</evidence>
<evidence type="ECO:0000256" key="3">
    <source>
        <dbReference type="ARBA" id="ARBA00022664"/>
    </source>
</evidence>
<dbReference type="EMBL" id="JPWV03000030">
    <property type="protein sequence ID" value="KAG2529283.1"/>
    <property type="molecule type" value="Genomic_DNA"/>
</dbReference>
<name>A0A3R7GWC0_9STRA</name>
<dbReference type="EMBL" id="MBDN02000255">
    <property type="protein sequence ID" value="RLN77322.1"/>
    <property type="molecule type" value="Genomic_DNA"/>
</dbReference>
<dbReference type="GO" id="GO:0005634">
    <property type="term" value="C:nucleus"/>
    <property type="evidence" value="ECO:0007669"/>
    <property type="project" value="UniProtKB-SubCell"/>
</dbReference>
<proteinExistence type="inferred from homology"/>
<dbReference type="EMBL" id="MAYM02000364">
    <property type="protein sequence ID" value="RLN43664.1"/>
    <property type="molecule type" value="Genomic_DNA"/>
</dbReference>
<keyword evidence="11" id="KW-1185">Reference proteome</keyword>
<dbReference type="STRING" id="325452.A0A3R7GWC0"/>
<feature type="region of interest" description="Disordered" evidence="6">
    <location>
        <begin position="23"/>
        <end position="87"/>
    </location>
</feature>
<keyword evidence="3" id="KW-0507">mRNA processing</keyword>
<reference evidence="11 12" key="2">
    <citation type="submission" date="2018-07" db="EMBL/GenBank/DDBJ databases">
        <title>Genome sequencing of oomycete isolates from Chile give support for New Zealand origin for Phytophthora kernoviae and make available the first Nothophytophthora sp. genome.</title>
        <authorList>
            <person name="Studholme D.J."/>
            <person name="Sanfuentes E."/>
            <person name="Panda P."/>
            <person name="Hill R."/>
            <person name="Sambles C."/>
            <person name="Grant M."/>
            <person name="Williams N.M."/>
            <person name="Mcdougal R.L."/>
        </authorList>
    </citation>
    <scope>NUCLEOTIDE SEQUENCE [LARGE SCALE GENOMIC DNA]</scope>
    <source>
        <strain evidence="9">Chile2</strain>
        <strain evidence="10">Chile4</strain>
    </source>
</reference>
<evidence type="ECO:0000313" key="10">
    <source>
        <dbReference type="EMBL" id="RLN77322.1"/>
    </source>
</evidence>
<dbReference type="InterPro" id="IPR047313">
    <property type="entry name" value="SMN_C"/>
</dbReference>
<comment type="similarity">
    <text evidence="2">Belongs to the SMN family.</text>
</comment>
<dbReference type="GO" id="GO:0008380">
    <property type="term" value="P:RNA splicing"/>
    <property type="evidence" value="ECO:0007669"/>
    <property type="project" value="UniProtKB-KW"/>
</dbReference>
<reference evidence="7" key="3">
    <citation type="submission" date="2020-06" db="EMBL/GenBank/DDBJ databases">
        <authorList>
            <person name="Studholme D.J."/>
        </authorList>
    </citation>
    <scope>NUCLEOTIDE SEQUENCE</scope>
    <source>
        <strain evidence="7">NZFS 2646</strain>
        <strain evidence="8">NZFS 3630</strain>
    </source>
</reference>
<sequence>MSGSDQSSEEQWDDMAIVRAFEDALTDQRTRNTSTAAKAASRKHKAKANGKRPVKSISTDEEEGEQGEFEPATASAESGAAWGQNVHQPNAGAFRTFAAAANPFANQQQSSNELYQAAYAQAYAHLQAQFQAAYPGPQSVPQHAAAPQQPYGGQMPMFPAQPPYHSPPGFAAPSVPPMQTPFPAMPGASPFPGPVPNSSDDGLANLLLSWYQSGYYTGRFQAMQEMKLRGRR</sequence>
<dbReference type="Proteomes" id="UP000285624">
    <property type="component" value="Unassembled WGS sequence"/>
</dbReference>
<dbReference type="PANTHER" id="PTHR39267:SF1">
    <property type="entry name" value="SURVIVAL MOTOR NEURON PROTEIN"/>
    <property type="match status" value="1"/>
</dbReference>
<comment type="caution">
    <text evidence="10">The sequence shown here is derived from an EMBL/GenBank/DDBJ whole genome shotgun (WGS) entry which is preliminary data.</text>
</comment>
<reference evidence="7" key="1">
    <citation type="journal article" date="2015" name="Genom Data">
        <title>Genome sequences of six Phytophthora species associated with forests in New Zealand.</title>
        <authorList>
            <person name="Studholme D.J."/>
            <person name="McDougal R.L."/>
            <person name="Sambles C."/>
            <person name="Hansen E."/>
            <person name="Hardy G."/>
            <person name="Grant M."/>
            <person name="Ganley R.J."/>
            <person name="Williams N.M."/>
        </authorList>
    </citation>
    <scope>NUCLEOTIDE SEQUENCE</scope>
    <source>
        <strain evidence="7">NZFS 2646</strain>
        <strain evidence="8">NZFS 3630</strain>
    </source>
</reference>
<evidence type="ECO:0000313" key="9">
    <source>
        <dbReference type="EMBL" id="RLN43664.1"/>
    </source>
</evidence>
<dbReference type="CDD" id="cd22852">
    <property type="entry name" value="SMN_C"/>
    <property type="match status" value="1"/>
</dbReference>
<comment type="subcellular location">
    <subcellularLocation>
        <location evidence="1">Nucleus</location>
    </subcellularLocation>
</comment>